<dbReference type="EMBL" id="JBHSXM010000001">
    <property type="protein sequence ID" value="MFC6835682.1"/>
    <property type="molecule type" value="Genomic_DNA"/>
</dbReference>
<organism evidence="1 2">
    <name type="scientific">Halomarina ordinaria</name>
    <dbReference type="NCBI Taxonomy" id="3033939"/>
    <lineage>
        <taxon>Archaea</taxon>
        <taxon>Methanobacteriati</taxon>
        <taxon>Methanobacteriota</taxon>
        <taxon>Stenosarchaea group</taxon>
        <taxon>Halobacteria</taxon>
        <taxon>Halobacteriales</taxon>
        <taxon>Natronomonadaceae</taxon>
        <taxon>Halomarina</taxon>
    </lineage>
</organism>
<dbReference type="AlphaFoldDB" id="A0ABD5UA94"/>
<keyword evidence="2" id="KW-1185">Reference proteome</keyword>
<name>A0ABD5UA94_9EURY</name>
<protein>
    <submittedName>
        <fullName evidence="1">Uncharacterized protein</fullName>
    </submittedName>
</protein>
<reference evidence="1 2" key="1">
    <citation type="journal article" date="2019" name="Int. J. Syst. Evol. Microbiol.">
        <title>The Global Catalogue of Microorganisms (GCM) 10K type strain sequencing project: providing services to taxonomists for standard genome sequencing and annotation.</title>
        <authorList>
            <consortium name="The Broad Institute Genomics Platform"/>
            <consortium name="The Broad Institute Genome Sequencing Center for Infectious Disease"/>
            <person name="Wu L."/>
            <person name="Ma J."/>
        </authorList>
    </citation>
    <scope>NUCLEOTIDE SEQUENCE [LARGE SCALE GENOMIC DNA]</scope>
    <source>
        <strain evidence="1 2">PSRA2</strain>
    </source>
</reference>
<comment type="caution">
    <text evidence="1">The sequence shown here is derived from an EMBL/GenBank/DDBJ whole genome shotgun (WGS) entry which is preliminary data.</text>
</comment>
<accession>A0ABD5UA94</accession>
<dbReference type="RefSeq" id="WP_304447378.1">
    <property type="nucleotide sequence ID" value="NZ_JARRAH010000001.1"/>
</dbReference>
<dbReference type="Proteomes" id="UP001596406">
    <property type="component" value="Unassembled WGS sequence"/>
</dbReference>
<gene>
    <name evidence="1" type="ORF">ACFQHK_04070</name>
</gene>
<proteinExistence type="predicted"/>
<evidence type="ECO:0000313" key="1">
    <source>
        <dbReference type="EMBL" id="MFC6835682.1"/>
    </source>
</evidence>
<sequence>MDPARVLAPVVSLFAVLAYRVVGRARLGPDADWVERLHREWFPAVAAPFQGWLPGTTAREIEPREFAMTLAAPLEAVEDDLWAAGFRRHPLARVKTRDGVASAGSWVLLDHLLARRQLHVMLFPDEDEGVTHVYAHEEYASLNPLVAYAHYTGHGQSAAAGVARVEALFDRSGSSEGTPRRQVRATK</sequence>
<evidence type="ECO:0000313" key="2">
    <source>
        <dbReference type="Proteomes" id="UP001596406"/>
    </source>
</evidence>